<keyword evidence="3" id="KW-1185">Reference proteome</keyword>
<protein>
    <submittedName>
        <fullName evidence="2">Putative membrane protein</fullName>
    </submittedName>
</protein>
<feature type="transmembrane region" description="Helical" evidence="1">
    <location>
        <begin position="53"/>
        <end position="72"/>
    </location>
</feature>
<dbReference type="OrthoDB" id="1758063at2"/>
<evidence type="ECO:0000313" key="3">
    <source>
        <dbReference type="Proteomes" id="UP000031366"/>
    </source>
</evidence>
<name>A0A0C1TWU0_9CLOT</name>
<evidence type="ECO:0000313" key="2">
    <source>
        <dbReference type="EMBL" id="KIE45164.1"/>
    </source>
</evidence>
<comment type="caution">
    <text evidence="2">The sequence shown here is derived from an EMBL/GenBank/DDBJ whole genome shotgun (WGS) entry which is preliminary data.</text>
</comment>
<keyword evidence="1" id="KW-1133">Transmembrane helix</keyword>
<dbReference type="RefSeq" id="WP_039636748.1">
    <property type="nucleotide sequence ID" value="NZ_AYSO01000020.1"/>
</dbReference>
<gene>
    <name evidence="2" type="ORF">U732_711</name>
</gene>
<dbReference type="EMBL" id="AYSO01000020">
    <property type="protein sequence ID" value="KIE45164.1"/>
    <property type="molecule type" value="Genomic_DNA"/>
</dbReference>
<organism evidence="2 3">
    <name type="scientific">Clostridium argentinense CDC 2741</name>
    <dbReference type="NCBI Taxonomy" id="1418104"/>
    <lineage>
        <taxon>Bacteria</taxon>
        <taxon>Bacillati</taxon>
        <taxon>Bacillota</taxon>
        <taxon>Clostridia</taxon>
        <taxon>Eubacteriales</taxon>
        <taxon>Clostridiaceae</taxon>
        <taxon>Clostridium</taxon>
    </lineage>
</organism>
<proteinExistence type="predicted"/>
<accession>A0A0C1TWU0</accession>
<sequence>MKKKTMSILVFIFSVISLLISLKLFWNMGIFVDEYNLTPAIVNGGEFWLLMDWLRLILLFLAAVISGINIFTKRE</sequence>
<keyword evidence="1" id="KW-0812">Transmembrane</keyword>
<dbReference type="AlphaFoldDB" id="A0A0C1TWU0"/>
<dbReference type="Proteomes" id="UP000031366">
    <property type="component" value="Unassembled WGS sequence"/>
</dbReference>
<feature type="transmembrane region" description="Helical" evidence="1">
    <location>
        <begin position="7"/>
        <end position="26"/>
    </location>
</feature>
<evidence type="ECO:0000256" key="1">
    <source>
        <dbReference type="SAM" id="Phobius"/>
    </source>
</evidence>
<reference evidence="2 3" key="1">
    <citation type="journal article" date="2015" name="Infect. Genet. Evol.">
        <title>Genomic sequences of six botulinum neurotoxin-producing strains representing three clostridial species illustrate the mobility and diversity of botulinum neurotoxin genes.</title>
        <authorList>
            <person name="Smith T.J."/>
            <person name="Hill K.K."/>
            <person name="Xie G."/>
            <person name="Foley B.T."/>
            <person name="Williamson C.H."/>
            <person name="Foster J.T."/>
            <person name="Johnson S.L."/>
            <person name="Chertkov O."/>
            <person name="Teshima H."/>
            <person name="Gibbons H.S."/>
            <person name="Johnsky L.A."/>
            <person name="Karavis M.A."/>
            <person name="Smith L.A."/>
        </authorList>
    </citation>
    <scope>NUCLEOTIDE SEQUENCE [LARGE SCALE GENOMIC DNA]</scope>
    <source>
        <strain evidence="2 3">CDC 2741</strain>
    </source>
</reference>
<keyword evidence="1" id="KW-0472">Membrane</keyword>